<evidence type="ECO:0000313" key="6">
    <source>
        <dbReference type="EMBL" id="KAE8162987.1"/>
    </source>
</evidence>
<dbReference type="SMART" id="SM00066">
    <property type="entry name" value="GAL4"/>
    <property type="match status" value="1"/>
</dbReference>
<evidence type="ECO:0000313" key="7">
    <source>
        <dbReference type="Proteomes" id="UP000326950"/>
    </source>
</evidence>
<reference evidence="6 7" key="1">
    <citation type="submission" date="2019-04" db="EMBL/GenBank/DDBJ databases">
        <title>Friends and foes A comparative genomics study of 23 Aspergillus species from section Flavi.</title>
        <authorList>
            <consortium name="DOE Joint Genome Institute"/>
            <person name="Kjaerbolling I."/>
            <person name="Vesth T."/>
            <person name="Frisvad J.C."/>
            <person name="Nybo J.L."/>
            <person name="Theobald S."/>
            <person name="Kildgaard S."/>
            <person name="Isbrandt T."/>
            <person name="Kuo A."/>
            <person name="Sato A."/>
            <person name="Lyhne E.K."/>
            <person name="Kogle M.E."/>
            <person name="Wiebenga A."/>
            <person name="Kun R.S."/>
            <person name="Lubbers R.J."/>
            <person name="Makela M.R."/>
            <person name="Barry K."/>
            <person name="Chovatia M."/>
            <person name="Clum A."/>
            <person name="Daum C."/>
            <person name="Haridas S."/>
            <person name="He G."/>
            <person name="LaButti K."/>
            <person name="Lipzen A."/>
            <person name="Mondo S."/>
            <person name="Riley R."/>
            <person name="Salamov A."/>
            <person name="Simmons B.A."/>
            <person name="Magnuson J.K."/>
            <person name="Henrissat B."/>
            <person name="Mortensen U.H."/>
            <person name="Larsen T.O."/>
            <person name="Devries R.P."/>
            <person name="Grigoriev I.V."/>
            <person name="Machida M."/>
            <person name="Baker S.E."/>
            <person name="Andersen M.R."/>
        </authorList>
    </citation>
    <scope>NUCLEOTIDE SEQUENCE [LARGE SCALE GENOMIC DNA]</scope>
    <source>
        <strain evidence="6 7">CBS 117626</strain>
    </source>
</reference>
<dbReference type="GO" id="GO:0003677">
    <property type="term" value="F:DNA binding"/>
    <property type="evidence" value="ECO:0007669"/>
    <property type="project" value="UniProtKB-KW"/>
</dbReference>
<dbReference type="Pfam" id="PF00172">
    <property type="entry name" value="Zn_clus"/>
    <property type="match status" value="1"/>
</dbReference>
<dbReference type="InterPro" id="IPR021858">
    <property type="entry name" value="Fun_TF"/>
</dbReference>
<organism evidence="6 7">
    <name type="scientific">Aspergillus tamarii</name>
    <dbReference type="NCBI Taxonomy" id="41984"/>
    <lineage>
        <taxon>Eukaryota</taxon>
        <taxon>Fungi</taxon>
        <taxon>Dikarya</taxon>
        <taxon>Ascomycota</taxon>
        <taxon>Pezizomycotina</taxon>
        <taxon>Eurotiomycetes</taxon>
        <taxon>Eurotiomycetidae</taxon>
        <taxon>Eurotiales</taxon>
        <taxon>Aspergillaceae</taxon>
        <taxon>Aspergillus</taxon>
        <taxon>Aspergillus subgen. Circumdati</taxon>
    </lineage>
</organism>
<keyword evidence="2" id="KW-0238">DNA-binding</keyword>
<dbReference type="Pfam" id="PF11951">
    <property type="entry name" value="Fungal_trans_2"/>
    <property type="match status" value="1"/>
</dbReference>
<dbReference type="Proteomes" id="UP000326950">
    <property type="component" value="Unassembled WGS sequence"/>
</dbReference>
<keyword evidence="1" id="KW-0805">Transcription regulation</keyword>
<keyword evidence="3" id="KW-0804">Transcription</keyword>
<dbReference type="Gene3D" id="4.10.240.10">
    <property type="entry name" value="Zn(2)-C6 fungal-type DNA-binding domain"/>
    <property type="match status" value="1"/>
</dbReference>
<keyword evidence="4" id="KW-0539">Nucleus</keyword>
<sequence>MPPRRFHRKSRTGCTACRARRIKCDETHPDCANCQRAGMNCHYATQRTFGASLALPNHVEQSLFSDSSPQSQNEQGLNDAGFDTLDLRLMHHYTLMTSTSLFDGRQQELWQAEIPTEAYSCPLLMHGVLAIAALHLVSSGSAESSSLLDRALHHHTISLQIFNREISDISSTNAHVLFAYSVLLIVWAYASFSTKKDGPLQLDSLLGSLELVRGCKTVFEMHSHSIKKHPIGLFIGSDEPSIRHDLSDAARQALACLRTKVEDFIDTMAIDYLERLLQGVKASSDTRLVIGWPALLDNSFWTRIKQRQPVAILILAHYAMLLAKFNGRSWWLSGWSDHLLDVVDHILEDSDKTRLDWEIHLTWIKSEMICTS</sequence>
<dbReference type="PRINTS" id="PR00755">
    <property type="entry name" value="AFLATOXINBRP"/>
</dbReference>
<dbReference type="SUPFAM" id="SSF57701">
    <property type="entry name" value="Zn2/Cys6 DNA-binding domain"/>
    <property type="match status" value="1"/>
</dbReference>
<dbReference type="GO" id="GO:0008270">
    <property type="term" value="F:zinc ion binding"/>
    <property type="evidence" value="ECO:0007669"/>
    <property type="project" value="InterPro"/>
</dbReference>
<keyword evidence="7" id="KW-1185">Reference proteome</keyword>
<dbReference type="InterPro" id="IPR036864">
    <property type="entry name" value="Zn2-C6_fun-type_DNA-bd_sf"/>
</dbReference>
<evidence type="ECO:0000256" key="2">
    <source>
        <dbReference type="ARBA" id="ARBA00023125"/>
    </source>
</evidence>
<dbReference type="InterPro" id="IPR001138">
    <property type="entry name" value="Zn2Cys6_DnaBD"/>
</dbReference>
<dbReference type="PANTHER" id="PTHR47784:SF5">
    <property type="entry name" value="STEROL UPTAKE CONTROL PROTEIN 2"/>
    <property type="match status" value="1"/>
</dbReference>
<evidence type="ECO:0000256" key="4">
    <source>
        <dbReference type="ARBA" id="ARBA00023242"/>
    </source>
</evidence>
<evidence type="ECO:0000256" key="1">
    <source>
        <dbReference type="ARBA" id="ARBA00023015"/>
    </source>
</evidence>
<dbReference type="GO" id="GO:0001228">
    <property type="term" value="F:DNA-binding transcription activator activity, RNA polymerase II-specific"/>
    <property type="evidence" value="ECO:0007669"/>
    <property type="project" value="TreeGrafter"/>
</dbReference>
<name>A0A5N6UWE7_ASPTM</name>
<proteinExistence type="predicted"/>
<dbReference type="PROSITE" id="PS50048">
    <property type="entry name" value="ZN2_CY6_FUNGAL_2"/>
    <property type="match status" value="1"/>
</dbReference>
<evidence type="ECO:0000256" key="3">
    <source>
        <dbReference type="ARBA" id="ARBA00023163"/>
    </source>
</evidence>
<feature type="domain" description="Zn(2)-C6 fungal-type" evidence="5">
    <location>
        <begin position="13"/>
        <end position="43"/>
    </location>
</feature>
<accession>A0A5N6UWE7</accession>
<dbReference type="PROSITE" id="PS00463">
    <property type="entry name" value="ZN2_CY6_FUNGAL_1"/>
    <property type="match status" value="1"/>
</dbReference>
<gene>
    <name evidence="6" type="ORF">BDV40DRAFT_311946</name>
</gene>
<dbReference type="InterPro" id="IPR053157">
    <property type="entry name" value="Sterol_Uptake_Regulator"/>
</dbReference>
<dbReference type="AlphaFoldDB" id="A0A5N6UWE7"/>
<dbReference type="CDD" id="cd00067">
    <property type="entry name" value="GAL4"/>
    <property type="match status" value="1"/>
</dbReference>
<protein>
    <submittedName>
        <fullName evidence="6">Putative Zn(II)2Cys6 transcription factor</fullName>
    </submittedName>
</protein>
<evidence type="ECO:0000259" key="5">
    <source>
        <dbReference type="PROSITE" id="PS50048"/>
    </source>
</evidence>
<dbReference type="OrthoDB" id="5350673at2759"/>
<dbReference type="PANTHER" id="PTHR47784">
    <property type="entry name" value="STEROL UPTAKE CONTROL PROTEIN 2"/>
    <property type="match status" value="1"/>
</dbReference>
<dbReference type="EMBL" id="ML738622">
    <property type="protein sequence ID" value="KAE8162987.1"/>
    <property type="molecule type" value="Genomic_DNA"/>
</dbReference>